<reference evidence="3" key="1">
    <citation type="journal article" date="2005" name="Nature">
        <title>The map-based sequence of the rice genome.</title>
        <authorList>
            <consortium name="International rice genome sequencing project (IRGSP)"/>
            <person name="Matsumoto T."/>
            <person name="Wu J."/>
            <person name="Kanamori H."/>
            <person name="Katayose Y."/>
            <person name="Fujisawa M."/>
            <person name="Namiki N."/>
            <person name="Mizuno H."/>
            <person name="Yamamoto K."/>
            <person name="Antonio B.A."/>
            <person name="Baba T."/>
            <person name="Sakata K."/>
            <person name="Nagamura Y."/>
            <person name="Aoki H."/>
            <person name="Arikawa K."/>
            <person name="Arita K."/>
            <person name="Bito T."/>
            <person name="Chiden Y."/>
            <person name="Fujitsuka N."/>
            <person name="Fukunaka R."/>
            <person name="Hamada M."/>
            <person name="Harada C."/>
            <person name="Hayashi A."/>
            <person name="Hijishita S."/>
            <person name="Honda M."/>
            <person name="Hosokawa S."/>
            <person name="Ichikawa Y."/>
            <person name="Idonuma A."/>
            <person name="Iijima M."/>
            <person name="Ikeda M."/>
            <person name="Ikeno M."/>
            <person name="Ito K."/>
            <person name="Ito S."/>
            <person name="Ito T."/>
            <person name="Ito Y."/>
            <person name="Ito Y."/>
            <person name="Iwabuchi A."/>
            <person name="Kamiya K."/>
            <person name="Karasawa W."/>
            <person name="Kurita K."/>
            <person name="Katagiri S."/>
            <person name="Kikuta A."/>
            <person name="Kobayashi H."/>
            <person name="Kobayashi N."/>
            <person name="Machita K."/>
            <person name="Maehara T."/>
            <person name="Masukawa M."/>
            <person name="Mizubayashi T."/>
            <person name="Mukai Y."/>
            <person name="Nagasaki H."/>
            <person name="Nagata Y."/>
            <person name="Naito S."/>
            <person name="Nakashima M."/>
            <person name="Nakama Y."/>
            <person name="Nakamichi Y."/>
            <person name="Nakamura M."/>
            <person name="Meguro A."/>
            <person name="Negishi M."/>
            <person name="Ohta I."/>
            <person name="Ohta T."/>
            <person name="Okamoto M."/>
            <person name="Ono N."/>
            <person name="Saji S."/>
            <person name="Sakaguchi M."/>
            <person name="Sakai K."/>
            <person name="Shibata M."/>
            <person name="Shimokawa T."/>
            <person name="Song J."/>
            <person name="Takazaki Y."/>
            <person name="Terasawa K."/>
            <person name="Tsugane M."/>
            <person name="Tsuji K."/>
            <person name="Ueda S."/>
            <person name="Waki K."/>
            <person name="Yamagata H."/>
            <person name="Yamamoto M."/>
            <person name="Yamamoto S."/>
            <person name="Yamane H."/>
            <person name="Yoshiki S."/>
            <person name="Yoshihara R."/>
            <person name="Yukawa K."/>
            <person name="Zhong H."/>
            <person name="Yano M."/>
            <person name="Yuan Q."/>
            <person name="Ouyang S."/>
            <person name="Liu J."/>
            <person name="Jones K.M."/>
            <person name="Gansberger K."/>
            <person name="Moffat K."/>
            <person name="Hill J."/>
            <person name="Bera J."/>
            <person name="Fadrosh D."/>
            <person name="Jin S."/>
            <person name="Johri S."/>
            <person name="Kim M."/>
            <person name="Overton L."/>
            <person name="Reardon M."/>
            <person name="Tsitrin T."/>
            <person name="Vuong H."/>
            <person name="Weaver B."/>
            <person name="Ciecko A."/>
            <person name="Tallon L."/>
            <person name="Jackson J."/>
            <person name="Pai G."/>
            <person name="Aken S.V."/>
            <person name="Utterback T."/>
            <person name="Reidmuller S."/>
            <person name="Feldblyum T."/>
            <person name="Hsiao J."/>
            <person name="Zismann V."/>
            <person name="Iobst S."/>
            <person name="de Vazeille A.R."/>
            <person name="Buell C.R."/>
            <person name="Ying K."/>
            <person name="Li Y."/>
            <person name="Lu T."/>
            <person name="Huang Y."/>
            <person name="Zhao Q."/>
            <person name="Feng Q."/>
            <person name="Zhang L."/>
            <person name="Zhu J."/>
            <person name="Weng Q."/>
            <person name="Mu J."/>
            <person name="Lu Y."/>
            <person name="Fan D."/>
            <person name="Liu Y."/>
            <person name="Guan J."/>
            <person name="Zhang Y."/>
            <person name="Yu S."/>
            <person name="Liu X."/>
            <person name="Zhang Y."/>
            <person name="Hong G."/>
            <person name="Han B."/>
            <person name="Choisne N."/>
            <person name="Demange N."/>
            <person name="Orjeda G."/>
            <person name="Samain S."/>
            <person name="Cattolico L."/>
            <person name="Pelletier E."/>
            <person name="Couloux A."/>
            <person name="Segurens B."/>
            <person name="Wincker P."/>
            <person name="D'Hont A."/>
            <person name="Scarpelli C."/>
            <person name="Weissenbach J."/>
            <person name="Salanoubat M."/>
            <person name="Quetier F."/>
            <person name="Yu Y."/>
            <person name="Kim H.R."/>
            <person name="Rambo T."/>
            <person name="Currie J."/>
            <person name="Collura K."/>
            <person name="Luo M."/>
            <person name="Yang T."/>
            <person name="Ammiraju J.S.S."/>
            <person name="Engler F."/>
            <person name="Soderlund C."/>
            <person name="Wing R.A."/>
            <person name="Palmer L.E."/>
            <person name="de la Bastide M."/>
            <person name="Spiegel L."/>
            <person name="Nascimento L."/>
            <person name="Zutavern T."/>
            <person name="O'Shaughnessy A."/>
            <person name="Dike S."/>
            <person name="Dedhia N."/>
            <person name="Preston R."/>
            <person name="Balija V."/>
            <person name="McCombie W.R."/>
            <person name="Chow T."/>
            <person name="Chen H."/>
            <person name="Chung M."/>
            <person name="Chen C."/>
            <person name="Shaw J."/>
            <person name="Wu H."/>
            <person name="Hsiao K."/>
            <person name="Chao Y."/>
            <person name="Chu M."/>
            <person name="Cheng C."/>
            <person name="Hour A."/>
            <person name="Lee P."/>
            <person name="Lin S."/>
            <person name="Lin Y."/>
            <person name="Liou J."/>
            <person name="Liu S."/>
            <person name="Hsing Y."/>
            <person name="Raghuvanshi S."/>
            <person name="Mohanty A."/>
            <person name="Bharti A.K."/>
            <person name="Gaur A."/>
            <person name="Gupta V."/>
            <person name="Kumar D."/>
            <person name="Ravi V."/>
            <person name="Vij S."/>
            <person name="Kapur A."/>
            <person name="Khurana P."/>
            <person name="Khurana P."/>
            <person name="Khurana J.P."/>
            <person name="Tyagi A.K."/>
            <person name="Gaikwad K."/>
            <person name="Singh A."/>
            <person name="Dalal V."/>
            <person name="Srivastava S."/>
            <person name="Dixit A."/>
            <person name="Pal A.K."/>
            <person name="Ghazi I.A."/>
            <person name="Yadav M."/>
            <person name="Pandit A."/>
            <person name="Bhargava A."/>
            <person name="Sureshbabu K."/>
            <person name="Batra K."/>
            <person name="Sharma T.R."/>
            <person name="Mohapatra T."/>
            <person name="Singh N.K."/>
            <person name="Messing J."/>
            <person name="Nelson A.B."/>
            <person name="Fuks G."/>
            <person name="Kavchok S."/>
            <person name="Keizer G."/>
            <person name="Linton E."/>
            <person name="Llaca V."/>
            <person name="Song R."/>
            <person name="Tanyolac B."/>
            <person name="Young S."/>
            <person name="Ho-Il K."/>
            <person name="Hahn J.H."/>
            <person name="Sangsakoo G."/>
            <person name="Vanavichit A."/>
            <person name="de Mattos Luiz.A.T."/>
            <person name="Zimmer P.D."/>
            <person name="Malone G."/>
            <person name="Dellagostin O."/>
            <person name="de Oliveira A.C."/>
            <person name="Bevan M."/>
            <person name="Bancroft I."/>
            <person name="Minx P."/>
            <person name="Cordum H."/>
            <person name="Wilson R."/>
            <person name="Cheng Z."/>
            <person name="Jin W."/>
            <person name="Jiang J."/>
            <person name="Leong S.A."/>
            <person name="Iwama H."/>
            <person name="Gojobori T."/>
            <person name="Itoh T."/>
            <person name="Niimura Y."/>
            <person name="Fujii Y."/>
            <person name="Habara T."/>
            <person name="Sakai H."/>
            <person name="Sato Y."/>
            <person name="Wilson G."/>
            <person name="Kumar K."/>
            <person name="McCouch S."/>
            <person name="Juretic N."/>
            <person name="Hoen D."/>
            <person name="Wright S."/>
            <person name="Bruskiewich R."/>
            <person name="Bureau T."/>
            <person name="Miyao A."/>
            <person name="Hirochika H."/>
            <person name="Nishikawa T."/>
            <person name="Kadowaki K."/>
            <person name="Sugiura M."/>
            <person name="Burr B."/>
            <person name="Sasaki T."/>
        </authorList>
    </citation>
    <scope>NUCLEOTIDE SEQUENCE [LARGE SCALE GENOMIC DNA]</scope>
    <source>
        <strain evidence="3">cv. Nipponbare</strain>
    </source>
</reference>
<evidence type="ECO:0000256" key="1">
    <source>
        <dbReference type="SAM" id="MobiDB-lite"/>
    </source>
</evidence>
<dbReference type="AlphaFoldDB" id="A0A0P0WJ58"/>
<dbReference type="PaxDb" id="39947-A0A0P0WJ58"/>
<feature type="compositionally biased region" description="Polar residues" evidence="1">
    <location>
        <begin position="7"/>
        <end position="21"/>
    </location>
</feature>
<dbReference type="Proteomes" id="UP000059680">
    <property type="component" value="Chromosome 5"/>
</dbReference>
<dbReference type="EMBL" id="AP014961">
    <property type="protein sequence ID" value="BAS92742.1"/>
    <property type="molecule type" value="Genomic_DNA"/>
</dbReference>
<dbReference type="InParanoid" id="A0A0P0WJ58"/>
<evidence type="ECO:0000313" key="3">
    <source>
        <dbReference type="Proteomes" id="UP000059680"/>
    </source>
</evidence>
<keyword evidence="3" id="KW-1185">Reference proteome</keyword>
<dbReference type="STRING" id="39947.A0A0P0WJ58"/>
<reference evidence="2 3" key="3">
    <citation type="journal article" date="2013" name="Rice">
        <title>Improvement of the Oryza sativa Nipponbare reference genome using next generation sequence and optical map data.</title>
        <authorList>
            <person name="Kawahara Y."/>
            <person name="de la Bastide M."/>
            <person name="Hamilton J.P."/>
            <person name="Kanamori H."/>
            <person name="McCombie W.R."/>
            <person name="Ouyang S."/>
            <person name="Schwartz D.C."/>
            <person name="Tanaka T."/>
            <person name="Wu J."/>
            <person name="Zhou S."/>
            <person name="Childs K.L."/>
            <person name="Davidson R.M."/>
            <person name="Lin H."/>
            <person name="Quesada-Ocampo L."/>
            <person name="Vaillancourt B."/>
            <person name="Sakai H."/>
            <person name="Lee S.S."/>
            <person name="Kim J."/>
            <person name="Numa H."/>
            <person name="Itoh T."/>
            <person name="Buell C.R."/>
            <person name="Matsumoto T."/>
        </authorList>
    </citation>
    <scope>NUCLEOTIDE SEQUENCE [LARGE SCALE GENOMIC DNA]</scope>
    <source>
        <strain evidence="3">cv. Nipponbare</strain>
    </source>
</reference>
<accession>A0A0P0WJ58</accession>
<sequence length="95" mass="10346">MGKFPLSVTSRASSSVKQTSRVAPPRGSRLPAIDSDEDQSSPLLALRLPFWWIIFTVAPHHPLPAVPGWQLLAVANETTPPDWSHPGAVLLMLID</sequence>
<gene>
    <name evidence="2" type="ordered locus">Os05g0204750</name>
    <name evidence="2" type="ORF">OSNPB_050204750</name>
</gene>
<protein>
    <submittedName>
        <fullName evidence="2">Os05g0204750 protein</fullName>
    </submittedName>
</protein>
<proteinExistence type="predicted"/>
<feature type="region of interest" description="Disordered" evidence="1">
    <location>
        <begin position="1"/>
        <end position="39"/>
    </location>
</feature>
<reference evidence="2 3" key="2">
    <citation type="journal article" date="2013" name="Plant Cell Physiol.">
        <title>Rice Annotation Project Database (RAP-DB): an integrative and interactive database for rice genomics.</title>
        <authorList>
            <person name="Sakai H."/>
            <person name="Lee S.S."/>
            <person name="Tanaka T."/>
            <person name="Numa H."/>
            <person name="Kim J."/>
            <person name="Kawahara Y."/>
            <person name="Wakimoto H."/>
            <person name="Yang C.C."/>
            <person name="Iwamoto M."/>
            <person name="Abe T."/>
            <person name="Yamada Y."/>
            <person name="Muto A."/>
            <person name="Inokuchi H."/>
            <person name="Ikemura T."/>
            <person name="Matsumoto T."/>
            <person name="Sasaki T."/>
            <person name="Itoh T."/>
        </authorList>
    </citation>
    <scope>NUCLEOTIDE SEQUENCE [LARGE SCALE GENOMIC DNA]</scope>
    <source>
        <strain evidence="3">cv. Nipponbare</strain>
    </source>
</reference>
<organism evidence="2 3">
    <name type="scientific">Oryza sativa subsp. japonica</name>
    <name type="common">Rice</name>
    <dbReference type="NCBI Taxonomy" id="39947"/>
    <lineage>
        <taxon>Eukaryota</taxon>
        <taxon>Viridiplantae</taxon>
        <taxon>Streptophyta</taxon>
        <taxon>Embryophyta</taxon>
        <taxon>Tracheophyta</taxon>
        <taxon>Spermatophyta</taxon>
        <taxon>Magnoliopsida</taxon>
        <taxon>Liliopsida</taxon>
        <taxon>Poales</taxon>
        <taxon>Poaceae</taxon>
        <taxon>BOP clade</taxon>
        <taxon>Oryzoideae</taxon>
        <taxon>Oryzeae</taxon>
        <taxon>Oryzinae</taxon>
        <taxon>Oryza</taxon>
        <taxon>Oryza sativa</taxon>
    </lineage>
</organism>
<name>A0A0P0WJ58_ORYSJ</name>
<evidence type="ECO:0000313" key="2">
    <source>
        <dbReference type="EMBL" id="BAS92742.1"/>
    </source>
</evidence>